<feature type="domain" description="Peptidase C1A papain C-terminal" evidence="2">
    <location>
        <begin position="105"/>
        <end position="236"/>
    </location>
</feature>
<dbReference type="EMBL" id="MN739474">
    <property type="protein sequence ID" value="QHT06673.1"/>
    <property type="molecule type" value="Genomic_DNA"/>
</dbReference>
<dbReference type="Gene3D" id="3.90.70.10">
    <property type="entry name" value="Cysteine proteinases"/>
    <property type="match status" value="1"/>
</dbReference>
<dbReference type="Pfam" id="PF00112">
    <property type="entry name" value="Peptidase_C1"/>
    <property type="match status" value="1"/>
</dbReference>
<dbReference type="GO" id="GO:0006508">
    <property type="term" value="P:proteolysis"/>
    <property type="evidence" value="ECO:0007669"/>
    <property type="project" value="InterPro"/>
</dbReference>
<dbReference type="SUPFAM" id="SSF54001">
    <property type="entry name" value="Cysteine proteinases"/>
    <property type="match status" value="1"/>
</dbReference>
<dbReference type="AlphaFoldDB" id="A0A6C0CQV3"/>
<dbReference type="InterPro" id="IPR038765">
    <property type="entry name" value="Papain-like_cys_pep_sf"/>
</dbReference>
<dbReference type="PROSITE" id="PS00639">
    <property type="entry name" value="THIOL_PROTEASE_HIS"/>
    <property type="match status" value="1"/>
</dbReference>
<evidence type="ECO:0000259" key="2">
    <source>
        <dbReference type="Pfam" id="PF00112"/>
    </source>
</evidence>
<dbReference type="InterPro" id="IPR025660">
    <property type="entry name" value="Pept_his_AS"/>
</dbReference>
<keyword evidence="1" id="KW-1133">Transmembrane helix</keyword>
<dbReference type="CDD" id="cd02619">
    <property type="entry name" value="Peptidase_C1"/>
    <property type="match status" value="1"/>
</dbReference>
<keyword evidence="1" id="KW-0812">Transmembrane</keyword>
<protein>
    <recommendedName>
        <fullName evidence="2">Peptidase C1A papain C-terminal domain-containing protein</fullName>
    </recommendedName>
</protein>
<reference evidence="3" key="1">
    <citation type="journal article" date="2020" name="Nature">
        <title>Giant virus diversity and host interactions through global metagenomics.</title>
        <authorList>
            <person name="Schulz F."/>
            <person name="Roux S."/>
            <person name="Paez-Espino D."/>
            <person name="Jungbluth S."/>
            <person name="Walsh D.A."/>
            <person name="Denef V.J."/>
            <person name="McMahon K.D."/>
            <person name="Konstantinidis K.T."/>
            <person name="Eloe-Fadrosh E.A."/>
            <person name="Kyrpides N.C."/>
            <person name="Woyke T."/>
        </authorList>
    </citation>
    <scope>NUCLEOTIDE SEQUENCE</scope>
    <source>
        <strain evidence="3">GVMAG-M-3300021473-15</strain>
    </source>
</reference>
<evidence type="ECO:0000256" key="1">
    <source>
        <dbReference type="SAM" id="Phobius"/>
    </source>
</evidence>
<organism evidence="3">
    <name type="scientific">viral metagenome</name>
    <dbReference type="NCBI Taxonomy" id="1070528"/>
    <lineage>
        <taxon>unclassified sequences</taxon>
        <taxon>metagenomes</taxon>
        <taxon>organismal metagenomes</taxon>
    </lineage>
</organism>
<keyword evidence="1" id="KW-0472">Membrane</keyword>
<feature type="transmembrane region" description="Helical" evidence="1">
    <location>
        <begin position="57"/>
        <end position="79"/>
    </location>
</feature>
<evidence type="ECO:0000313" key="3">
    <source>
        <dbReference type="EMBL" id="QHT06673.1"/>
    </source>
</evidence>
<name>A0A6C0CQV3_9ZZZZ</name>
<dbReference type="InterPro" id="IPR000668">
    <property type="entry name" value="Peptidase_C1A_C"/>
</dbReference>
<dbReference type="GO" id="GO:0008234">
    <property type="term" value="F:cysteine-type peptidase activity"/>
    <property type="evidence" value="ECO:0007669"/>
    <property type="project" value="InterPro"/>
</dbReference>
<accession>A0A6C0CQV3</accession>
<proteinExistence type="predicted"/>
<sequence>MNASTLRQGMYSLNYKHQEPDLSDYMSYATTLDVNVSLSLPMTYTLQPKMPPVLDQLTLGGCVANAIAIIVGFYTSLIVSRLYMYFTARALRVPPQYMQDDGVDLRTAFRAVTKYGIVSELEMPYLIMNYTQLPSIQCFKNARLFQKFVYLVAAQNITNLTNLIYNQNPVVFGIAVYESFLTQSVQSTGIVPMPNITTETHLGNHSLVLIGYDNIKKRFTCQNSWGIDFGDKGMLYLPYEYITNPSLCFDLWTLQCIL</sequence>